<evidence type="ECO:0000313" key="3">
    <source>
        <dbReference type="Proteomes" id="UP001239994"/>
    </source>
</evidence>
<name>A0AAD8Z471_9TELE</name>
<dbReference type="PANTHER" id="PTHR15131">
    <property type="entry name" value="SMALL NUCLEAR RNA ACTIVATING COMPLEX, POLYPEPTIDE 1"/>
    <property type="match status" value="1"/>
</dbReference>
<dbReference type="EMBL" id="JAROKS010000020">
    <property type="protein sequence ID" value="KAK1791244.1"/>
    <property type="molecule type" value="Genomic_DNA"/>
</dbReference>
<dbReference type="GO" id="GO:0042795">
    <property type="term" value="P:snRNA transcription by RNA polymerase II"/>
    <property type="evidence" value="ECO:0007669"/>
    <property type="project" value="TreeGrafter"/>
</dbReference>
<dbReference type="GO" id="GO:0043565">
    <property type="term" value="F:sequence-specific DNA binding"/>
    <property type="evidence" value="ECO:0007669"/>
    <property type="project" value="TreeGrafter"/>
</dbReference>
<feature type="region of interest" description="Disordered" evidence="1">
    <location>
        <begin position="274"/>
        <end position="328"/>
    </location>
</feature>
<dbReference type="GO" id="GO:0042796">
    <property type="term" value="P:snRNA transcription by RNA polymerase III"/>
    <property type="evidence" value="ECO:0007669"/>
    <property type="project" value="TreeGrafter"/>
</dbReference>
<evidence type="ECO:0008006" key="4">
    <source>
        <dbReference type="Google" id="ProtNLM"/>
    </source>
</evidence>
<feature type="region of interest" description="Disordered" evidence="1">
    <location>
        <begin position="236"/>
        <end position="258"/>
    </location>
</feature>
<keyword evidence="3" id="KW-1185">Reference proteome</keyword>
<dbReference type="GO" id="GO:0019185">
    <property type="term" value="C:snRNA-activating protein complex"/>
    <property type="evidence" value="ECO:0007669"/>
    <property type="project" value="TreeGrafter"/>
</dbReference>
<protein>
    <recommendedName>
        <fullName evidence="4">Small nuclear RNA activating complex, polypeptide 1b</fullName>
    </recommendedName>
</protein>
<evidence type="ECO:0000256" key="1">
    <source>
        <dbReference type="SAM" id="MobiDB-lite"/>
    </source>
</evidence>
<dbReference type="PANTHER" id="PTHR15131:SF3">
    <property type="entry name" value="SNRNA-ACTIVATING PROTEIN COMPLEX SUBUNIT 1"/>
    <property type="match status" value="1"/>
</dbReference>
<dbReference type="AlphaFoldDB" id="A0AAD8Z471"/>
<dbReference type="InterPro" id="IPR019188">
    <property type="entry name" value="SNAPC1"/>
</dbReference>
<reference evidence="2" key="1">
    <citation type="submission" date="2023-03" db="EMBL/GenBank/DDBJ databases">
        <title>Electrophorus voltai genome.</title>
        <authorList>
            <person name="Bian C."/>
        </authorList>
    </citation>
    <scope>NUCLEOTIDE SEQUENCE</scope>
    <source>
        <strain evidence="2">CB-2022</strain>
        <tissue evidence="2">Muscle</tissue>
    </source>
</reference>
<sequence length="371" mass="43240">MEYFKRTLNTDCENILGRFQATASVRFEVFSAIWREINFSSIFYGPMEPNKCRVFTRLVLSVAAPYLLPPYAFQIRVGGLYLLYGLYSSQLTTPKEKVRLALKDWDELMRFQQDAVDAQHYDVVFILRKLLHERAFHFTAMPNPLYFKVKRRQVERRGQQLCETFIDRPSRAQELISTDMLEELANVHEHYENLKRVISAQTDQPILSLVKQNLVPKLRGAVLTYYNWQRNQTEFEDQHAESDRGAGEGTSNQDESSRRAQLLALIKSKSYGQAVEASKSRRHRQIEIASSDTKSEPAPNVLGLKKRSLKKESLRKRTSGSLHSMNQGKARPPFILELESTTRLWRLTMVDDEKIKVETNKRRFKWNQKDS</sequence>
<evidence type="ECO:0000313" key="2">
    <source>
        <dbReference type="EMBL" id="KAK1791244.1"/>
    </source>
</evidence>
<dbReference type="Pfam" id="PF09808">
    <property type="entry name" value="SNAPC1"/>
    <property type="match status" value="1"/>
</dbReference>
<gene>
    <name evidence="2" type="ORF">P4O66_013260</name>
</gene>
<comment type="caution">
    <text evidence="2">The sequence shown here is derived from an EMBL/GenBank/DDBJ whole genome shotgun (WGS) entry which is preliminary data.</text>
</comment>
<dbReference type="Proteomes" id="UP001239994">
    <property type="component" value="Unassembled WGS sequence"/>
</dbReference>
<organism evidence="2 3">
    <name type="scientific">Electrophorus voltai</name>
    <dbReference type="NCBI Taxonomy" id="2609070"/>
    <lineage>
        <taxon>Eukaryota</taxon>
        <taxon>Metazoa</taxon>
        <taxon>Chordata</taxon>
        <taxon>Craniata</taxon>
        <taxon>Vertebrata</taxon>
        <taxon>Euteleostomi</taxon>
        <taxon>Actinopterygii</taxon>
        <taxon>Neopterygii</taxon>
        <taxon>Teleostei</taxon>
        <taxon>Ostariophysi</taxon>
        <taxon>Gymnotiformes</taxon>
        <taxon>Gymnotoidei</taxon>
        <taxon>Gymnotidae</taxon>
        <taxon>Electrophorus</taxon>
    </lineage>
</organism>
<accession>A0AAD8Z471</accession>
<proteinExistence type="predicted"/>
<feature type="compositionally biased region" description="Basic and acidic residues" evidence="1">
    <location>
        <begin position="236"/>
        <end position="246"/>
    </location>
</feature>
<feature type="compositionally biased region" description="Basic residues" evidence="1">
    <location>
        <begin position="304"/>
        <end position="318"/>
    </location>
</feature>